<sequence>MKKFIDGYQAVDNKTSSSQESTRLFYHVESEEHVSMDDIYRRRSSSDTSSIQGYQNIVDASEIMEMKSIPINDAGDGNYDDHSLLLKIDNHKENDKSGIALSSFNIMNTILATGILGIPYALKQAGFVMGLIILLLVAAISDFTALLLIKSGRLASQSSYQNLARAAFGNMGYYLALVCQFLFPFLGIDDFLNMFSRLSAGSSYPYVDIETANLSHHNCYTMPWFDSPETPHAWQFATLNIPQAIGITAFGMA</sequence>
<evidence type="ECO:0000256" key="3">
    <source>
        <dbReference type="ARBA" id="ARBA00022448"/>
    </source>
</evidence>
<organism evidence="13 14">
    <name type="scientific">Trichoplax adhaerens</name>
    <name type="common">Trichoplax reptans</name>
    <dbReference type="NCBI Taxonomy" id="10228"/>
    <lineage>
        <taxon>Eukaryota</taxon>
        <taxon>Metazoa</taxon>
        <taxon>Placozoa</taxon>
        <taxon>Uniplacotomia</taxon>
        <taxon>Trichoplacea</taxon>
        <taxon>Trichoplacidae</taxon>
        <taxon>Trichoplax</taxon>
    </lineage>
</organism>
<dbReference type="GeneID" id="6751859"/>
<dbReference type="Proteomes" id="UP000009022">
    <property type="component" value="Unassembled WGS sequence"/>
</dbReference>
<dbReference type="PhylomeDB" id="B3RT78"/>
<dbReference type="PANTHER" id="PTHR22950">
    <property type="entry name" value="AMINO ACID TRANSPORTER"/>
    <property type="match status" value="1"/>
</dbReference>
<feature type="transmembrane region" description="Helical" evidence="11">
    <location>
        <begin position="99"/>
        <end position="121"/>
    </location>
</feature>
<name>B3RT78_TRIAD</name>
<dbReference type="STRING" id="10228.B3RT78"/>
<comment type="function">
    <text evidence="8">Putative sodium-dependent amino acid/proton antiporter.</text>
</comment>
<dbReference type="EMBL" id="DS985243">
    <property type="protein sequence ID" value="EDV26650.1"/>
    <property type="molecule type" value="Genomic_DNA"/>
</dbReference>
<dbReference type="RefSeq" id="XP_002110646.1">
    <property type="nucleotide sequence ID" value="XM_002110610.1"/>
</dbReference>
<evidence type="ECO:0000256" key="8">
    <source>
        <dbReference type="ARBA" id="ARBA00037101"/>
    </source>
</evidence>
<evidence type="ECO:0000256" key="6">
    <source>
        <dbReference type="ARBA" id="ARBA00022989"/>
    </source>
</evidence>
<dbReference type="KEGG" id="tad:TRIADDRAFT_54868"/>
<dbReference type="OrthoDB" id="7687055at2759"/>
<keyword evidence="5" id="KW-0029">Amino-acid transport</keyword>
<evidence type="ECO:0000256" key="11">
    <source>
        <dbReference type="SAM" id="Phobius"/>
    </source>
</evidence>
<dbReference type="GO" id="GO:0016020">
    <property type="term" value="C:membrane"/>
    <property type="evidence" value="ECO:0000318"/>
    <property type="project" value="GO_Central"/>
</dbReference>
<accession>B3RT78</accession>
<dbReference type="InParanoid" id="B3RT78"/>
<evidence type="ECO:0000256" key="10">
    <source>
        <dbReference type="ARBA" id="ARBA00041723"/>
    </source>
</evidence>
<comment type="subcellular location">
    <subcellularLocation>
        <location evidence="1">Membrane</location>
        <topology evidence="1">Multi-pass membrane protein</topology>
    </subcellularLocation>
</comment>
<dbReference type="AlphaFoldDB" id="B3RT78"/>
<keyword evidence="7 11" id="KW-0472">Membrane</keyword>
<reference evidence="13 14" key="1">
    <citation type="journal article" date="2008" name="Nature">
        <title>The Trichoplax genome and the nature of placozoans.</title>
        <authorList>
            <person name="Srivastava M."/>
            <person name="Begovic E."/>
            <person name="Chapman J."/>
            <person name="Putnam N.H."/>
            <person name="Hellsten U."/>
            <person name="Kawashima T."/>
            <person name="Kuo A."/>
            <person name="Mitros T."/>
            <person name="Salamov A."/>
            <person name="Carpenter M.L."/>
            <person name="Signorovitch A.Y."/>
            <person name="Moreno M.A."/>
            <person name="Kamm K."/>
            <person name="Grimwood J."/>
            <person name="Schmutz J."/>
            <person name="Shapiro H."/>
            <person name="Grigoriev I.V."/>
            <person name="Buss L.W."/>
            <person name="Schierwater B."/>
            <person name="Dellaporta S.L."/>
            <person name="Rokhsar D.S."/>
        </authorList>
    </citation>
    <scope>NUCLEOTIDE SEQUENCE [LARGE SCALE GENOMIC DNA]</scope>
    <source>
        <strain evidence="13 14">Grell-BS-1999</strain>
    </source>
</reference>
<keyword evidence="14" id="KW-1185">Reference proteome</keyword>
<dbReference type="GO" id="GO:0003333">
    <property type="term" value="P:amino acid transmembrane transport"/>
    <property type="evidence" value="ECO:0000318"/>
    <property type="project" value="GO_Central"/>
</dbReference>
<dbReference type="CTD" id="6751859"/>
<evidence type="ECO:0000259" key="12">
    <source>
        <dbReference type="Pfam" id="PF01490"/>
    </source>
</evidence>
<evidence type="ECO:0000256" key="7">
    <source>
        <dbReference type="ARBA" id="ARBA00023136"/>
    </source>
</evidence>
<dbReference type="GO" id="GO:0015179">
    <property type="term" value="F:L-amino acid transmembrane transporter activity"/>
    <property type="evidence" value="ECO:0000318"/>
    <property type="project" value="GO_Central"/>
</dbReference>
<evidence type="ECO:0000256" key="4">
    <source>
        <dbReference type="ARBA" id="ARBA00022692"/>
    </source>
</evidence>
<dbReference type="Pfam" id="PF01490">
    <property type="entry name" value="Aa_trans"/>
    <property type="match status" value="1"/>
</dbReference>
<dbReference type="PANTHER" id="PTHR22950:SF458">
    <property type="entry name" value="SODIUM-COUPLED NEUTRAL AMINO ACID TRANSPORTER 11-RELATED"/>
    <property type="match status" value="1"/>
</dbReference>
<feature type="domain" description="Amino acid transporter transmembrane" evidence="12">
    <location>
        <begin position="99"/>
        <end position="185"/>
    </location>
</feature>
<evidence type="ECO:0000256" key="9">
    <source>
        <dbReference type="ARBA" id="ARBA00040814"/>
    </source>
</evidence>
<feature type="transmembrane region" description="Helical" evidence="11">
    <location>
        <begin position="170"/>
        <end position="188"/>
    </location>
</feature>
<evidence type="ECO:0000313" key="13">
    <source>
        <dbReference type="EMBL" id="EDV26650.1"/>
    </source>
</evidence>
<feature type="transmembrane region" description="Helical" evidence="11">
    <location>
        <begin position="127"/>
        <end position="149"/>
    </location>
</feature>
<proteinExistence type="inferred from homology"/>
<gene>
    <name evidence="13" type="ORF">TRIADDRAFT_54868</name>
</gene>
<evidence type="ECO:0000256" key="5">
    <source>
        <dbReference type="ARBA" id="ARBA00022970"/>
    </source>
</evidence>
<protein>
    <recommendedName>
        <fullName evidence="9">Putative sodium-coupled neutral amino acid transporter 11</fullName>
    </recommendedName>
    <alternativeName>
        <fullName evidence="10">Solute carrier family 38 member 11</fullName>
    </alternativeName>
</protein>
<comment type="similarity">
    <text evidence="2">Belongs to the amino acid/polyamine transporter 2 family.</text>
</comment>
<evidence type="ECO:0000256" key="1">
    <source>
        <dbReference type="ARBA" id="ARBA00004141"/>
    </source>
</evidence>
<evidence type="ECO:0000313" key="14">
    <source>
        <dbReference type="Proteomes" id="UP000009022"/>
    </source>
</evidence>
<dbReference type="HOGENOM" id="CLU_1099734_0_0_1"/>
<dbReference type="eggNOG" id="KOG1305">
    <property type="taxonomic scope" value="Eukaryota"/>
</dbReference>
<keyword evidence="6 11" id="KW-1133">Transmembrane helix</keyword>
<dbReference type="InterPro" id="IPR013057">
    <property type="entry name" value="AA_transpt_TM"/>
</dbReference>
<keyword evidence="4 11" id="KW-0812">Transmembrane</keyword>
<evidence type="ECO:0000256" key="2">
    <source>
        <dbReference type="ARBA" id="ARBA00008066"/>
    </source>
</evidence>
<keyword evidence="3" id="KW-0813">Transport</keyword>